<dbReference type="CDD" id="cd06664">
    <property type="entry name" value="IscU_like"/>
    <property type="match status" value="1"/>
</dbReference>
<keyword evidence="1" id="KW-0472">Membrane</keyword>
<dbReference type="Gene3D" id="3.90.1010.10">
    <property type="match status" value="1"/>
</dbReference>
<protein>
    <submittedName>
        <fullName evidence="3">Nitrogen fixation protein nifU</fullName>
    </submittedName>
</protein>
<dbReference type="EMBL" id="ATBP01000088">
    <property type="protein sequence ID" value="ETR73106.1"/>
    <property type="molecule type" value="Genomic_DNA"/>
</dbReference>
<organism evidence="3 4">
    <name type="scientific">Candidatus Magnetoglobus multicellularis str. Araruama</name>
    <dbReference type="NCBI Taxonomy" id="890399"/>
    <lineage>
        <taxon>Bacteria</taxon>
        <taxon>Pseudomonadati</taxon>
        <taxon>Thermodesulfobacteriota</taxon>
        <taxon>Desulfobacteria</taxon>
        <taxon>Desulfobacterales</taxon>
        <taxon>Desulfobacteraceae</taxon>
        <taxon>Candidatus Magnetoglobus</taxon>
    </lineage>
</organism>
<keyword evidence="1" id="KW-1133">Transmembrane helix</keyword>
<evidence type="ECO:0000256" key="1">
    <source>
        <dbReference type="SAM" id="Phobius"/>
    </source>
</evidence>
<name>A0A1V1PE94_9BACT</name>
<keyword evidence="1" id="KW-0812">Transmembrane</keyword>
<proteinExistence type="predicted"/>
<dbReference type="Pfam" id="PF01592">
    <property type="entry name" value="NifU_N"/>
    <property type="match status" value="1"/>
</dbReference>
<evidence type="ECO:0000259" key="2">
    <source>
        <dbReference type="Pfam" id="PF01592"/>
    </source>
</evidence>
<dbReference type="InterPro" id="IPR002871">
    <property type="entry name" value="NIF_FeS_clus_asmbl_NifU_N"/>
</dbReference>
<dbReference type="GO" id="GO:0051536">
    <property type="term" value="F:iron-sulfur cluster binding"/>
    <property type="evidence" value="ECO:0007669"/>
    <property type="project" value="InterPro"/>
</dbReference>
<dbReference type="AlphaFoldDB" id="A0A1V1PE94"/>
<dbReference type="PANTHER" id="PTHR10093">
    <property type="entry name" value="IRON-SULFUR CLUSTER ASSEMBLY ENZYME NIFU HOMOLOG"/>
    <property type="match status" value="1"/>
</dbReference>
<sequence>MFENQYRINLYLKRQIMMNFFVGFLLITAIIGLWVWAHYQLNPYIDHPDAHARITGRCGDTMEISLTFDQTGRVCKTSHWTNGCAYSLTCVSAASDQAKGKTPEEILDIRADFIQKSVGGLSKDHMHCATLAEETLHAAIDNLMTSQWRKNDTCFNKCS</sequence>
<feature type="domain" description="NIF system FeS cluster assembly NifU N-terminal" evidence="2">
    <location>
        <begin position="57"/>
        <end position="143"/>
    </location>
</feature>
<gene>
    <name evidence="3" type="ORF">OMM_07150</name>
</gene>
<feature type="transmembrane region" description="Helical" evidence="1">
    <location>
        <begin position="20"/>
        <end position="39"/>
    </location>
</feature>
<evidence type="ECO:0000313" key="4">
    <source>
        <dbReference type="Proteomes" id="UP000189670"/>
    </source>
</evidence>
<dbReference type="GO" id="GO:0005506">
    <property type="term" value="F:iron ion binding"/>
    <property type="evidence" value="ECO:0007669"/>
    <property type="project" value="InterPro"/>
</dbReference>
<evidence type="ECO:0000313" key="3">
    <source>
        <dbReference type="EMBL" id="ETR73106.1"/>
    </source>
</evidence>
<comment type="caution">
    <text evidence="3">The sequence shown here is derived from an EMBL/GenBank/DDBJ whole genome shotgun (WGS) entry which is preliminary data.</text>
</comment>
<reference evidence="4" key="1">
    <citation type="submission" date="2012-11" db="EMBL/GenBank/DDBJ databases">
        <authorList>
            <person name="Lucero-Rivera Y.E."/>
            <person name="Tovar-Ramirez D."/>
        </authorList>
    </citation>
    <scope>NUCLEOTIDE SEQUENCE [LARGE SCALE GENOMIC DNA]</scope>
    <source>
        <strain evidence="4">Araruama</strain>
    </source>
</reference>
<dbReference type="SUPFAM" id="SSF82649">
    <property type="entry name" value="SufE/NifU"/>
    <property type="match status" value="1"/>
</dbReference>
<accession>A0A1V1PE94</accession>
<dbReference type="Proteomes" id="UP000189670">
    <property type="component" value="Unassembled WGS sequence"/>
</dbReference>
<dbReference type="GO" id="GO:0016226">
    <property type="term" value="P:iron-sulfur cluster assembly"/>
    <property type="evidence" value="ECO:0007669"/>
    <property type="project" value="InterPro"/>
</dbReference>